<dbReference type="InterPro" id="IPR017538">
    <property type="entry name" value="Pept_M42_glutamyl_aminopept"/>
</dbReference>
<dbReference type="Gene3D" id="3.40.630.10">
    <property type="entry name" value="Zn peptidases"/>
    <property type="match status" value="1"/>
</dbReference>
<dbReference type="Gene3D" id="2.40.30.40">
    <property type="entry name" value="Peptidase M42, domain 2"/>
    <property type="match status" value="1"/>
</dbReference>
<keyword evidence="5 9" id="KW-0378">Hydrolase</keyword>
<feature type="binding site" evidence="8">
    <location>
        <position position="349"/>
    </location>
    <ligand>
        <name>Zn(2+)</name>
        <dbReference type="ChEBI" id="CHEBI:29105"/>
        <label>2</label>
    </ligand>
</feature>
<comment type="similarity">
    <text evidence="1 6">Belongs to the peptidase M42 family.</text>
</comment>
<dbReference type="CDD" id="cd05638">
    <property type="entry name" value="M42"/>
    <property type="match status" value="1"/>
</dbReference>
<evidence type="ECO:0000256" key="7">
    <source>
        <dbReference type="PIRSR" id="PIRSR001123-1"/>
    </source>
</evidence>
<dbReference type="EC" id="3.4.11.7" evidence="9"/>
<dbReference type="GO" id="GO:0006508">
    <property type="term" value="P:proteolysis"/>
    <property type="evidence" value="ECO:0007669"/>
    <property type="project" value="UniProtKB-KW"/>
</dbReference>
<dbReference type="GO" id="GO:0004230">
    <property type="term" value="F:glutamyl aminopeptidase activity"/>
    <property type="evidence" value="ECO:0007669"/>
    <property type="project" value="UniProtKB-EC"/>
</dbReference>
<accession>F9P7X5</accession>
<keyword evidence="3" id="KW-0645">Protease</keyword>
<evidence type="ECO:0000256" key="2">
    <source>
        <dbReference type="ARBA" id="ARBA00022438"/>
    </source>
</evidence>
<dbReference type="InterPro" id="IPR051464">
    <property type="entry name" value="Peptidase_M42_aminopept"/>
</dbReference>
<evidence type="ECO:0000256" key="4">
    <source>
        <dbReference type="ARBA" id="ARBA00022723"/>
    </source>
</evidence>
<organism evidence="9 10">
    <name type="scientific">Streptococcus constellatus subsp. pharyngis SK1060 = CCUG 46377</name>
    <dbReference type="NCBI Taxonomy" id="1035184"/>
    <lineage>
        <taxon>Bacteria</taxon>
        <taxon>Bacillati</taxon>
        <taxon>Bacillota</taxon>
        <taxon>Bacilli</taxon>
        <taxon>Lactobacillales</taxon>
        <taxon>Streptococcaceae</taxon>
        <taxon>Streptococcus</taxon>
        <taxon>Streptococcus anginosus group</taxon>
    </lineage>
</organism>
<evidence type="ECO:0000256" key="5">
    <source>
        <dbReference type="ARBA" id="ARBA00022801"/>
    </source>
</evidence>
<dbReference type="PANTHER" id="PTHR32481">
    <property type="entry name" value="AMINOPEPTIDASE"/>
    <property type="match status" value="1"/>
</dbReference>
<feature type="binding site" evidence="8">
    <location>
        <position position="212"/>
    </location>
    <ligand>
        <name>Zn(2+)</name>
        <dbReference type="ChEBI" id="CHEBI:29105"/>
        <label>2</label>
    </ligand>
</feature>
<gene>
    <name evidence="9" type="primary">pepA</name>
    <name evidence="9" type="ORF">HMPREF1042_1990</name>
</gene>
<evidence type="ECO:0000256" key="3">
    <source>
        <dbReference type="ARBA" id="ARBA00022670"/>
    </source>
</evidence>
<feature type="binding site" evidence="8">
    <location>
        <position position="212"/>
    </location>
    <ligand>
        <name>Zn(2+)</name>
        <dbReference type="ChEBI" id="CHEBI:29105"/>
        <label>1</label>
    </ligand>
</feature>
<reference evidence="9 10" key="1">
    <citation type="submission" date="2011-06" db="EMBL/GenBank/DDBJ databases">
        <authorList>
            <person name="Harkins D.M."/>
            <person name="Madupu R."/>
            <person name="Durkin A.S."/>
            <person name="Torralba M."/>
            <person name="Methe B."/>
            <person name="Sutton G.G."/>
            <person name="Nelson K.E."/>
        </authorList>
    </citation>
    <scope>NUCLEOTIDE SEQUENCE [LARGE SCALE GENOMIC DNA]</scope>
    <source>
        <strain evidence="9 10">SK1060</strain>
    </source>
</reference>
<proteinExistence type="inferred from homology"/>
<dbReference type="NCBIfam" id="TIGR03107">
    <property type="entry name" value="glu_aminopep"/>
    <property type="match status" value="1"/>
</dbReference>
<evidence type="ECO:0000313" key="10">
    <source>
        <dbReference type="Proteomes" id="UP000003287"/>
    </source>
</evidence>
<dbReference type="Pfam" id="PF05343">
    <property type="entry name" value="Peptidase_M42"/>
    <property type="match status" value="1"/>
</dbReference>
<name>F9P7X5_STRCV</name>
<sequence length="385" mass="41943">MGQIETLLSFIFECYPTMIENDKIRTERRLMMSELFSKIKEVTEIAAVSGHEAPVRNYLRKKITPHVDEVVTDGLGGIFGVKHSEATNAPRILVAAHMDEVGFMVSEIKPDGTFRVVQIGGWNPLVVSSQRFKLSNRTGDEIPVISGSVPPHLTRGTGGPSLPRIEDIVFDGGFADKAEAESYGIRPGDTIVPDSSAILTVNGKNVISKAWDNRYGVLMVSELVQALAGEKLDNELYVGANVQEEVGLRGAHVSTTKFDPEVFLAVDCSPAGDIYGDQGAIGEGTLIRFFDPGHLMLPNMKDFLLTTAEETGIKYQYYCGKGGTDAGAAHLKNGGVPSTTIGVCARYIHSHQTLYAMDDFLQAQAFLQALVKKLDRSTVDLITRY</sequence>
<evidence type="ECO:0000256" key="1">
    <source>
        <dbReference type="ARBA" id="ARBA00006272"/>
    </source>
</evidence>
<feature type="binding site" evidence="8">
    <location>
        <position position="267"/>
    </location>
    <ligand>
        <name>Zn(2+)</name>
        <dbReference type="ChEBI" id="CHEBI:29105"/>
        <label>1</label>
    </ligand>
</feature>
<feature type="binding site" evidence="8">
    <location>
        <position position="97"/>
    </location>
    <ligand>
        <name>Zn(2+)</name>
        <dbReference type="ChEBI" id="CHEBI:29105"/>
        <label>1</label>
    </ligand>
</feature>
<dbReference type="InterPro" id="IPR023367">
    <property type="entry name" value="Peptidase_M42_dom2"/>
</dbReference>
<feature type="binding site" evidence="8">
    <location>
        <position position="245"/>
    </location>
    <ligand>
        <name>Zn(2+)</name>
        <dbReference type="ChEBI" id="CHEBI:29105"/>
        <label>2</label>
    </ligand>
</feature>
<dbReference type="SUPFAM" id="SSF101821">
    <property type="entry name" value="Aminopeptidase/glucanase lid domain"/>
    <property type="match status" value="1"/>
</dbReference>
<evidence type="ECO:0000256" key="8">
    <source>
        <dbReference type="PIRSR" id="PIRSR001123-2"/>
    </source>
</evidence>
<dbReference type="EMBL" id="AFUP01000004">
    <property type="protein sequence ID" value="EGV08567.1"/>
    <property type="molecule type" value="Genomic_DNA"/>
</dbReference>
<dbReference type="SUPFAM" id="SSF53187">
    <property type="entry name" value="Zn-dependent exopeptidases"/>
    <property type="match status" value="1"/>
</dbReference>
<keyword evidence="2 9" id="KW-0031">Aminopeptidase</keyword>
<feature type="active site" description="Proton acceptor" evidence="7">
    <location>
        <position position="244"/>
    </location>
</feature>
<comment type="cofactor">
    <cofactor evidence="8">
        <name>a divalent metal cation</name>
        <dbReference type="ChEBI" id="CHEBI:60240"/>
    </cofactor>
    <text evidence="8">Binds 2 divalent metal cations per subunit.</text>
</comment>
<dbReference type="MEROPS" id="M42.001"/>
<dbReference type="Proteomes" id="UP000003287">
    <property type="component" value="Unassembled WGS sequence"/>
</dbReference>
<dbReference type="eggNOG" id="COG1363">
    <property type="taxonomic scope" value="Bacteria"/>
</dbReference>
<dbReference type="AlphaFoldDB" id="F9P7X5"/>
<dbReference type="PANTHER" id="PTHR32481:SF0">
    <property type="entry name" value="AMINOPEPTIDASE YPDE-RELATED"/>
    <property type="match status" value="1"/>
</dbReference>
<dbReference type="GO" id="GO:0046872">
    <property type="term" value="F:metal ion binding"/>
    <property type="evidence" value="ECO:0007669"/>
    <property type="project" value="UniProtKB-UniRule"/>
</dbReference>
<keyword evidence="4 8" id="KW-0479">Metal-binding</keyword>
<evidence type="ECO:0000313" key="9">
    <source>
        <dbReference type="EMBL" id="EGV08567.1"/>
    </source>
</evidence>
<evidence type="ECO:0000256" key="6">
    <source>
        <dbReference type="PIRNR" id="PIRNR001123"/>
    </source>
</evidence>
<dbReference type="PIRSF" id="PIRSF001123">
    <property type="entry name" value="PepA_GA"/>
    <property type="match status" value="1"/>
</dbReference>
<dbReference type="InterPro" id="IPR008007">
    <property type="entry name" value="Peptidase_M42"/>
</dbReference>
<protein>
    <submittedName>
        <fullName evidence="9">Glutamyl aminopeptidase</fullName>
        <ecNumber evidence="9">3.4.11.7</ecNumber>
    </submittedName>
</protein>